<evidence type="ECO:0000313" key="3">
    <source>
        <dbReference type="Proteomes" id="UP000315956"/>
    </source>
</evidence>
<feature type="region of interest" description="Disordered" evidence="1">
    <location>
        <begin position="55"/>
        <end position="77"/>
    </location>
</feature>
<dbReference type="KEGG" id="vg:80004859"/>
<protein>
    <submittedName>
        <fullName evidence="2">Uncharacterized protein</fullName>
    </submittedName>
</protein>
<dbReference type="RefSeq" id="YP_010751196.1">
    <property type="nucleotide sequence ID" value="NC_073366.1"/>
</dbReference>
<evidence type="ECO:0000256" key="1">
    <source>
        <dbReference type="SAM" id="MobiDB-lite"/>
    </source>
</evidence>
<keyword evidence="3" id="KW-1185">Reference proteome</keyword>
<dbReference type="Proteomes" id="UP000315956">
    <property type="component" value="Segment"/>
</dbReference>
<reference evidence="2 3" key="1">
    <citation type="submission" date="2019-05" db="EMBL/GenBank/DDBJ databases">
        <authorList>
            <person name="Stoner T.H."/>
            <person name="Aull H.G."/>
            <person name="Divens A.M."/>
            <person name="Zack K."/>
            <person name="Garlena R.A."/>
            <person name="Russell D.A."/>
            <person name="Pope W.H."/>
            <person name="Jacobs-Sera D."/>
            <person name="Hatfull G.F."/>
        </authorList>
    </citation>
    <scope>NUCLEOTIDE SEQUENCE [LARGE SCALE GENOMIC DNA]</scope>
</reference>
<dbReference type="EMBL" id="MK937606">
    <property type="protein sequence ID" value="QDH93153.1"/>
    <property type="molecule type" value="Genomic_DNA"/>
</dbReference>
<sequence>MRTKHAREIRRGIQTARDVIARRRERPSHMTPFGFRGEPEMPLWERAYHREMSRAVIDGRIKPPRGPSGISRPRKSR</sequence>
<name>A0A514DHR9_9CAUD</name>
<organism evidence="2 3">
    <name type="scientific">Microbacterium phage Margaery</name>
    <dbReference type="NCBI Taxonomy" id="2591217"/>
    <lineage>
        <taxon>Viruses</taxon>
        <taxon>Duplodnaviria</taxon>
        <taxon>Heunggongvirae</taxon>
        <taxon>Uroviricota</taxon>
        <taxon>Caudoviricetes</taxon>
        <taxon>Hodgkinviridae</taxon>
        <taxon>Margaeryvirus</taxon>
        <taxon>Margaeryvirus margaery</taxon>
    </lineage>
</organism>
<accession>A0A514DHR9</accession>
<gene>
    <name evidence="2" type="primary">95</name>
    <name evidence="2" type="ORF">PBI_MARGAERY_96</name>
</gene>
<proteinExistence type="predicted"/>
<dbReference type="GeneID" id="80004859"/>
<evidence type="ECO:0000313" key="2">
    <source>
        <dbReference type="EMBL" id="QDH93153.1"/>
    </source>
</evidence>